<dbReference type="AlphaFoldDB" id="Q20YX2"/>
<dbReference type="STRING" id="316056.RPC_4138"/>
<dbReference type="InterPro" id="IPR036890">
    <property type="entry name" value="HATPase_C_sf"/>
</dbReference>
<dbReference type="GO" id="GO:0005524">
    <property type="term" value="F:ATP binding"/>
    <property type="evidence" value="ECO:0007669"/>
    <property type="project" value="UniProtKB-KW"/>
</dbReference>
<dbReference type="SUPFAM" id="SSF55874">
    <property type="entry name" value="ATPase domain of HSP90 chaperone/DNA topoisomerase II/histidine kinase"/>
    <property type="match status" value="1"/>
</dbReference>
<protein>
    <submittedName>
        <fullName evidence="2">ATP-binding region, ATPase-like</fullName>
    </submittedName>
</protein>
<dbReference type="InterPro" id="IPR020575">
    <property type="entry name" value="Hsp90_N"/>
</dbReference>
<name>Q20YX2_RHOPB</name>
<gene>
    <name evidence="2" type="ordered locus">RPC_4138</name>
</gene>
<dbReference type="RefSeq" id="WP_011474545.1">
    <property type="nucleotide sequence ID" value="NC_007925.1"/>
</dbReference>
<dbReference type="KEGG" id="rpc:RPC_4138"/>
<dbReference type="Pfam" id="PF24391">
    <property type="entry name" value="HD-CE"/>
    <property type="match status" value="1"/>
</dbReference>
<sequence length="887" mass="99971">MKVRPYERSNLWRSAFQKRRNDPDEGDREALAGAYRQLRDRAGDLVNQIHSALPHLTVHDLTHADTLWDVASEICGPDLKLNPLEGFVLGASFLLHDAGMALAAYPNGLEDLKKSIEWRDAVASAWKKRGVEQPSDEQREKPDSEIVDEVTFQILRSQHASQAKKLVTALWTQPSSGRPMALIQNDDLLESYGLLIGNIAASHHWPLPELARYFGDPTPASAAWPREWEVDGLLLASILRCADACAIDETRAPSFLFALRRPQGDSKRHWAFQNKIYPAKRREDGLLFDSKSAFQMAETDDWWLCFDAIEIADRELRGCDALLADRKRRPFVVRRAVGAGDPDILAQTVKVEGWKPVNTLPKISDPSGIIERLGGKQLYGDDPTVPIRELIQNSVDAIRARRFVDPHFRPTDDNKYPGLIRLSFEEIREGEFWLIVEDDGVGMSERTVTRSLLDFGTSFWSSSSAAELYPGLPSEPKFKPVGRFGIGFFSVFMYSTVVVVASREFAGPKRSWNVLEFAHGVRGRANFSIEEKIHDVSAPDVNTRVMLKISEKSFQRLQDRYFYRNSRILSVEDMLFHWLGVTTAALDVSVVFRFSSSAPMVVNAPLVYESEASEVSKRLSTLLAKTEHPPLSEDENELLAPMGSKAEGFYGYCCVSLREYQSRLIKSVGGIGTLAQGPGDPIAGIAEYDVSAANRRPNKLLAPQSIIVPWAKDQLVRLRRSTISDQELEIACYHLGELIDDVREIFRVQSSVGWLDLDGMIAELEKSGEMLIPVRPIQEYYCVGVYHSSSQVSLRLNELNCAQLTLLPTGHVPIQCADRGIIQDWEPRIYKGFWDTLFNTLSERKIDFEVFLINKFPFATFSGLESHRDQLFKGGQLIQDLIKIKVR</sequence>
<reference evidence="2" key="1">
    <citation type="submission" date="2006-03" db="EMBL/GenBank/DDBJ databases">
        <title>Complete sequence of Rhodopseudomonas palustris BisB18.</title>
        <authorList>
            <consortium name="US DOE Joint Genome Institute"/>
            <person name="Copeland A."/>
            <person name="Lucas S."/>
            <person name="Lapidus A."/>
            <person name="Barry K."/>
            <person name="Detter J.C."/>
            <person name="Glavina del Rio T."/>
            <person name="Hammon N."/>
            <person name="Israni S."/>
            <person name="Dalin E."/>
            <person name="Tice H."/>
            <person name="Pitluck S."/>
            <person name="Chain P."/>
            <person name="Malfatti S."/>
            <person name="Shin M."/>
            <person name="Vergez L."/>
            <person name="Schmutz J."/>
            <person name="Larimer F."/>
            <person name="Land M."/>
            <person name="Hauser L."/>
            <person name="Pelletier D.A."/>
            <person name="Kyrpides N."/>
            <person name="Anderson I."/>
            <person name="Oda Y."/>
            <person name="Harwood C.S."/>
            <person name="Richardson P."/>
        </authorList>
    </citation>
    <scope>NUCLEOTIDE SEQUENCE [LARGE SCALE GENOMIC DNA]</scope>
    <source>
        <strain evidence="2">BisB18</strain>
    </source>
</reference>
<feature type="domain" description="HD-CE" evidence="1">
    <location>
        <begin position="53"/>
        <end position="317"/>
    </location>
</feature>
<evidence type="ECO:0000313" key="2">
    <source>
        <dbReference type="EMBL" id="ABD89664.1"/>
    </source>
</evidence>
<dbReference type="Gene3D" id="3.30.565.10">
    <property type="entry name" value="Histidine kinase-like ATPase, C-terminal domain"/>
    <property type="match status" value="1"/>
</dbReference>
<accession>Q20YX2</accession>
<dbReference type="OrthoDB" id="9802640at2"/>
<dbReference type="PRINTS" id="PR00775">
    <property type="entry name" value="HEATSHOCK90"/>
</dbReference>
<proteinExistence type="predicted"/>
<evidence type="ECO:0000259" key="1">
    <source>
        <dbReference type="Pfam" id="PF24391"/>
    </source>
</evidence>
<keyword evidence="2" id="KW-0547">Nucleotide-binding</keyword>
<dbReference type="HOGENOM" id="CLU_016600_0_0_5"/>
<organism evidence="2">
    <name type="scientific">Rhodopseudomonas palustris (strain BisB18)</name>
    <dbReference type="NCBI Taxonomy" id="316056"/>
    <lineage>
        <taxon>Bacteria</taxon>
        <taxon>Pseudomonadati</taxon>
        <taxon>Pseudomonadota</taxon>
        <taxon>Alphaproteobacteria</taxon>
        <taxon>Hyphomicrobiales</taxon>
        <taxon>Nitrobacteraceae</taxon>
        <taxon>Rhodopseudomonas</taxon>
    </lineage>
</organism>
<dbReference type="Pfam" id="PF13589">
    <property type="entry name" value="HATPase_c_3"/>
    <property type="match status" value="1"/>
</dbReference>
<dbReference type="eggNOG" id="COG0326">
    <property type="taxonomic scope" value="Bacteria"/>
</dbReference>
<keyword evidence="2" id="KW-0067">ATP-binding</keyword>
<dbReference type="InterPro" id="IPR056471">
    <property type="entry name" value="HD-CE"/>
</dbReference>
<dbReference type="EMBL" id="CP000301">
    <property type="protein sequence ID" value="ABD89664.1"/>
    <property type="molecule type" value="Genomic_DNA"/>
</dbReference>